<comment type="caution">
    <text evidence="3">The sequence shown here is derived from an EMBL/GenBank/DDBJ whole genome shotgun (WGS) entry which is preliminary data.</text>
</comment>
<dbReference type="PANTHER" id="PTHR48081:SF8">
    <property type="entry name" value="ALPHA_BETA HYDROLASE FOLD-3 DOMAIN-CONTAINING PROTEIN-RELATED"/>
    <property type="match status" value="1"/>
</dbReference>
<accession>A0A0A3IIZ9</accession>
<dbReference type="InterPro" id="IPR050300">
    <property type="entry name" value="GDXG_lipolytic_enzyme"/>
</dbReference>
<protein>
    <submittedName>
        <fullName evidence="3">Esterase</fullName>
    </submittedName>
</protein>
<name>A0A0A3IIZ9_9BACL</name>
<keyword evidence="1" id="KW-0378">Hydrolase</keyword>
<organism evidence="3 4">
    <name type="scientific">Ureibacillus sinduriensis BLB-1 = JCM 15800</name>
    <dbReference type="NCBI Taxonomy" id="1384057"/>
    <lineage>
        <taxon>Bacteria</taxon>
        <taxon>Bacillati</taxon>
        <taxon>Bacillota</taxon>
        <taxon>Bacilli</taxon>
        <taxon>Bacillales</taxon>
        <taxon>Caryophanaceae</taxon>
        <taxon>Ureibacillus</taxon>
    </lineage>
</organism>
<dbReference type="Gene3D" id="3.40.50.1820">
    <property type="entry name" value="alpha/beta hydrolase"/>
    <property type="match status" value="1"/>
</dbReference>
<gene>
    <name evidence="3" type="ORF">CD33_13670</name>
</gene>
<dbReference type="PANTHER" id="PTHR48081">
    <property type="entry name" value="AB HYDROLASE SUPERFAMILY PROTEIN C4A8.06C"/>
    <property type="match status" value="1"/>
</dbReference>
<evidence type="ECO:0000313" key="4">
    <source>
        <dbReference type="Proteomes" id="UP000030408"/>
    </source>
</evidence>
<dbReference type="eggNOG" id="COG0657">
    <property type="taxonomic scope" value="Bacteria"/>
</dbReference>
<dbReference type="STRING" id="1384057.CD33_13670"/>
<dbReference type="Proteomes" id="UP000030408">
    <property type="component" value="Unassembled WGS sequence"/>
</dbReference>
<dbReference type="Pfam" id="PF07859">
    <property type="entry name" value="Abhydrolase_3"/>
    <property type="match status" value="1"/>
</dbReference>
<dbReference type="RefSeq" id="WP_036201405.1">
    <property type="nucleotide sequence ID" value="NZ_AVCY01000003.1"/>
</dbReference>
<evidence type="ECO:0000259" key="2">
    <source>
        <dbReference type="Pfam" id="PF07859"/>
    </source>
</evidence>
<dbReference type="InterPro" id="IPR029058">
    <property type="entry name" value="AB_hydrolase_fold"/>
</dbReference>
<evidence type="ECO:0000313" key="3">
    <source>
        <dbReference type="EMBL" id="KGR74817.1"/>
    </source>
</evidence>
<dbReference type="OrthoDB" id="9815425at2"/>
<reference evidence="3 4" key="1">
    <citation type="submission" date="2014-02" db="EMBL/GenBank/DDBJ databases">
        <title>Draft genome sequence of Lysinibacillus sinduriensis JCM 15800.</title>
        <authorList>
            <person name="Zhang F."/>
            <person name="Wang G."/>
            <person name="Zhang L."/>
        </authorList>
    </citation>
    <scope>NUCLEOTIDE SEQUENCE [LARGE SCALE GENOMIC DNA]</scope>
    <source>
        <strain evidence="3 4">JCM 15800</strain>
    </source>
</reference>
<dbReference type="InterPro" id="IPR013094">
    <property type="entry name" value="AB_hydrolase_3"/>
</dbReference>
<dbReference type="EMBL" id="JPVO01000053">
    <property type="protein sequence ID" value="KGR74817.1"/>
    <property type="molecule type" value="Genomic_DNA"/>
</dbReference>
<evidence type="ECO:0000256" key="1">
    <source>
        <dbReference type="ARBA" id="ARBA00022801"/>
    </source>
</evidence>
<dbReference type="GO" id="GO:0016787">
    <property type="term" value="F:hydrolase activity"/>
    <property type="evidence" value="ECO:0007669"/>
    <property type="project" value="UniProtKB-KW"/>
</dbReference>
<dbReference type="SUPFAM" id="SSF53474">
    <property type="entry name" value="alpha/beta-Hydrolases"/>
    <property type="match status" value="1"/>
</dbReference>
<dbReference type="AlphaFoldDB" id="A0A0A3IIZ9"/>
<feature type="domain" description="Alpha/beta hydrolase fold-3" evidence="2">
    <location>
        <begin position="79"/>
        <end position="285"/>
    </location>
</feature>
<keyword evidence="4" id="KW-1185">Reference proteome</keyword>
<sequence length="308" mass="34937">MAYLSESSRRYLKQVNRQQAIHTMTPNEVRSLRANDRKIQLSTRTSLKEKVDKLIPMRDGEQIPIRIYTPNGNGPFPLIIYYHGGGWVLNDIDTCDATCQLLAERTKSIVISVGYRLAPEYQFPIPVHDAYDAFLWAVDCSKELNGLQSEVTVMGDSAGGNLATVVAILNNELQGPAITSQVLLYPVTDLNFSTDSYRQFSEGYGLQKKDMEWFAHFYLQEKELREHPYVAPLKASNLNHLPKACIVVAENDVLRDEGTAYAQKLVKHGNHVEFHTANGLVHSFFTKNDFFNKEIEETLNIIHAFLEN</sequence>
<proteinExistence type="predicted"/>